<comment type="caution">
    <text evidence="2">The sequence shown here is derived from an EMBL/GenBank/DDBJ whole genome shotgun (WGS) entry which is preliminary data.</text>
</comment>
<dbReference type="AlphaFoldDB" id="A0A3S3QHM9"/>
<dbReference type="RefSeq" id="WP_128390622.1">
    <property type="nucleotide sequence ID" value="NZ_SBII01000010.1"/>
</dbReference>
<dbReference type="Proteomes" id="UP000287527">
    <property type="component" value="Unassembled WGS sequence"/>
</dbReference>
<keyword evidence="3" id="KW-1185">Reference proteome</keyword>
<evidence type="ECO:0000313" key="3">
    <source>
        <dbReference type="Proteomes" id="UP000287527"/>
    </source>
</evidence>
<dbReference type="OrthoDB" id="1365524at2"/>
<name>A0A3S3QHM9_9FLAO</name>
<reference evidence="2 3" key="1">
    <citation type="submission" date="2019-01" db="EMBL/GenBank/DDBJ databases">
        <title>Flavobacterium sp. nov.,isolated from freshwater.</title>
        <authorList>
            <person name="Zhang R."/>
            <person name="Du Z.-J."/>
        </authorList>
    </citation>
    <scope>NUCLEOTIDE SEQUENCE [LARGE SCALE GENOMIC DNA]</scope>
    <source>
        <strain evidence="2 3">1E403</strain>
    </source>
</reference>
<dbReference type="EMBL" id="SBII01000010">
    <property type="protein sequence ID" value="RWW96719.1"/>
    <property type="molecule type" value="Genomic_DNA"/>
</dbReference>
<gene>
    <name evidence="2" type="ORF">EPI11_14085</name>
</gene>
<accession>A0A3S3QHM9</accession>
<feature type="signal peptide" evidence="1">
    <location>
        <begin position="1"/>
        <end position="27"/>
    </location>
</feature>
<feature type="chain" id="PRO_5018533978" evidence="1">
    <location>
        <begin position="28"/>
        <end position="145"/>
    </location>
</feature>
<protein>
    <submittedName>
        <fullName evidence="2">Uncharacterized protein</fullName>
    </submittedName>
</protein>
<evidence type="ECO:0000256" key="1">
    <source>
        <dbReference type="SAM" id="SignalP"/>
    </source>
</evidence>
<proteinExistence type="predicted"/>
<keyword evidence="1" id="KW-0732">Signal</keyword>
<sequence length="145" mass="16721">MKISSQKNKIRKTVLTAILLIPILSFAQKEDYKKELDIIFETFKTDNYELIEPLIIPEVWISDNIPTGLNDQVIPLVLEQIPSPDSYKILRSEAIGSKQLITTEYHYSDGKTRLQYFTFNANKKIIKLDILRDAKKVETTYGGQN</sequence>
<evidence type="ECO:0000313" key="2">
    <source>
        <dbReference type="EMBL" id="RWW96719.1"/>
    </source>
</evidence>
<organism evidence="2 3">
    <name type="scientific">Flavobacterium cerinum</name>
    <dbReference type="NCBI Taxonomy" id="2502784"/>
    <lineage>
        <taxon>Bacteria</taxon>
        <taxon>Pseudomonadati</taxon>
        <taxon>Bacteroidota</taxon>
        <taxon>Flavobacteriia</taxon>
        <taxon>Flavobacteriales</taxon>
        <taxon>Flavobacteriaceae</taxon>
        <taxon>Flavobacterium</taxon>
    </lineage>
</organism>